<evidence type="ECO:0000313" key="3">
    <source>
        <dbReference type="Proteomes" id="UP000348942"/>
    </source>
</evidence>
<keyword evidence="3" id="KW-1185">Reference proteome</keyword>
<proteinExistence type="predicted"/>
<gene>
    <name evidence="2" type="ORF">GFB47_05995</name>
</gene>
<dbReference type="RefSeq" id="WP_153447154.1">
    <property type="nucleotide sequence ID" value="NZ_CP045699.1"/>
</dbReference>
<evidence type="ECO:0000256" key="1">
    <source>
        <dbReference type="SAM" id="SignalP"/>
    </source>
</evidence>
<dbReference type="AlphaFoldDB" id="A0A5Q0TDU0"/>
<evidence type="ECO:0008006" key="4">
    <source>
        <dbReference type="Google" id="ProtNLM"/>
    </source>
</evidence>
<reference evidence="2 3" key="1">
    <citation type="submission" date="2019-10" db="EMBL/GenBank/DDBJ databases">
        <title>Vibrio sp. nov., isolated from Coralline algae surface.</title>
        <authorList>
            <person name="Geng Y."/>
            <person name="Zhang X."/>
        </authorList>
    </citation>
    <scope>NUCLEOTIDE SEQUENCE [LARGE SCALE GENOMIC DNA]</scope>
    <source>
        <strain evidence="2 3">SM1977</strain>
    </source>
</reference>
<name>A0A5Q0TDU0_9VIBR</name>
<feature type="chain" id="PRO_5024370949" description="WD40 repeat protein" evidence="1">
    <location>
        <begin position="17"/>
        <end position="222"/>
    </location>
</feature>
<organism evidence="2 3">
    <name type="scientific">Vibrio algicola</name>
    <dbReference type="NCBI Taxonomy" id="2662262"/>
    <lineage>
        <taxon>Bacteria</taxon>
        <taxon>Pseudomonadati</taxon>
        <taxon>Pseudomonadota</taxon>
        <taxon>Gammaproteobacteria</taxon>
        <taxon>Vibrionales</taxon>
        <taxon>Vibrionaceae</taxon>
        <taxon>Vibrio</taxon>
    </lineage>
</organism>
<evidence type="ECO:0000313" key="2">
    <source>
        <dbReference type="EMBL" id="QGA65004.1"/>
    </source>
</evidence>
<accession>A0A5Q0TDU0</accession>
<protein>
    <recommendedName>
        <fullName evidence="4">WD40 repeat protein</fullName>
    </recommendedName>
</protein>
<keyword evidence="1" id="KW-0732">Signal</keyword>
<sequence length="222" mass="25397">MLKSMMILLCSLSLGAATVDAPKKMDMFLFENPFLIGQWVVLNPMPDELPDDFLYIRLQLESNYRFSIAIKRKDKSVDSWQGDFTVDDGVLTLGPNSHDPQIYSYRVNPHKLLLNGVAFTKLLPAHLSGYWQSTYIRGVDVASSQLSHITLQLEPNFYFSIHSMTQDGTIKSREGVYYIEDNNISFIFQDGEQTSQFSLQAKQLILSSNDLDMYIAFQRDDE</sequence>
<dbReference type="Proteomes" id="UP000348942">
    <property type="component" value="Chromosome 1"/>
</dbReference>
<dbReference type="EMBL" id="CP045699">
    <property type="protein sequence ID" value="QGA65004.1"/>
    <property type="molecule type" value="Genomic_DNA"/>
</dbReference>
<feature type="signal peptide" evidence="1">
    <location>
        <begin position="1"/>
        <end position="16"/>
    </location>
</feature>